<evidence type="ECO:0000313" key="2">
    <source>
        <dbReference type="EMBL" id="RZD14839.1"/>
    </source>
</evidence>
<dbReference type="AlphaFoldDB" id="A0A519BC38"/>
<dbReference type="Proteomes" id="UP000320813">
    <property type="component" value="Unassembled WGS sequence"/>
</dbReference>
<dbReference type="InterPro" id="IPR013783">
    <property type="entry name" value="Ig-like_fold"/>
</dbReference>
<dbReference type="NCBIfam" id="TIGR04490">
    <property type="entry name" value="SoxZ_true"/>
    <property type="match status" value="1"/>
</dbReference>
<comment type="caution">
    <text evidence="2">The sequence shown here is derived from an EMBL/GenBank/DDBJ whole genome shotgun (WGS) entry which is preliminary data.</text>
</comment>
<dbReference type="Gene3D" id="2.60.40.10">
    <property type="entry name" value="Immunoglobulins"/>
    <property type="match status" value="1"/>
</dbReference>
<dbReference type="EMBL" id="SGBD01000001">
    <property type="protein sequence ID" value="RZD14839.1"/>
    <property type="molecule type" value="Genomic_DNA"/>
</dbReference>
<name>A0A519BC38_9DELT</name>
<evidence type="ECO:0000259" key="1">
    <source>
        <dbReference type="Pfam" id="PF08770"/>
    </source>
</evidence>
<reference evidence="2 3" key="1">
    <citation type="submission" date="2019-01" db="EMBL/GenBank/DDBJ databases">
        <title>Insights into ecological role of a new deltaproteobacterial order Candidatus Sinidesulfobacterales (Sva0485) by metagenomics and metatranscriptomics.</title>
        <authorList>
            <person name="Tan S."/>
            <person name="Liu J."/>
            <person name="Fang Y."/>
            <person name="Hedlund B.P."/>
            <person name="Lian Z.H."/>
            <person name="Huang L.Y."/>
            <person name="Li J.T."/>
            <person name="Huang L.N."/>
            <person name="Li W.J."/>
            <person name="Jiang H.C."/>
            <person name="Dong H.L."/>
            <person name="Shu W.S."/>
        </authorList>
    </citation>
    <scope>NUCLEOTIDE SEQUENCE [LARGE SCALE GENOMIC DNA]</scope>
    <source>
        <strain evidence="2">AP3</strain>
    </source>
</reference>
<dbReference type="Pfam" id="PF08770">
    <property type="entry name" value="SoxZ"/>
    <property type="match status" value="1"/>
</dbReference>
<organism evidence="2 3">
    <name type="scientific">Candidatus Acidulodesulfobacterium ferriphilum</name>
    <dbReference type="NCBI Taxonomy" id="2597223"/>
    <lineage>
        <taxon>Bacteria</taxon>
        <taxon>Deltaproteobacteria</taxon>
        <taxon>Candidatus Acidulodesulfobacterales</taxon>
        <taxon>Candidatus Acidulodesulfobacterium</taxon>
    </lineage>
</organism>
<feature type="domain" description="Sulphur oxidation protein SoxZ" evidence="1">
    <location>
        <begin position="9"/>
        <end position="104"/>
    </location>
</feature>
<dbReference type="SUPFAM" id="SSF81296">
    <property type="entry name" value="E set domains"/>
    <property type="match status" value="1"/>
</dbReference>
<accession>A0A519BC38</accession>
<protein>
    <submittedName>
        <fullName evidence="2">Thiosulfate oxidation carrier complex protein SoxZ</fullName>
    </submittedName>
</protein>
<gene>
    <name evidence="2" type="primary">soxZ</name>
    <name evidence="2" type="ORF">EVJ47_00710</name>
</gene>
<dbReference type="InterPro" id="IPR030995">
    <property type="entry name" value="SoxZ"/>
</dbReference>
<sequence length="109" mass="12436">MKLGTILVRVPSRVKMGKIIKVLSLTKHPMDTGLVKNPKTGKIIPMWIINKVDIYYDKKLITTCHYGTGISANPFLAFYLKADKKAPLEFVMYDTHHNVYKKTVMINVV</sequence>
<dbReference type="InterPro" id="IPR014880">
    <property type="entry name" value="SoxZ_dom"/>
</dbReference>
<proteinExistence type="predicted"/>
<dbReference type="InterPro" id="IPR014756">
    <property type="entry name" value="Ig_E-set"/>
</dbReference>
<evidence type="ECO:0000313" key="3">
    <source>
        <dbReference type="Proteomes" id="UP000320813"/>
    </source>
</evidence>